<comment type="function">
    <text evidence="5">Responsible for synthesis of pseudouridine from uracil-55 in the psi GC loop of transfer RNAs.</text>
</comment>
<dbReference type="EC" id="5.4.99.25" evidence="5"/>
<evidence type="ECO:0000313" key="7">
    <source>
        <dbReference type="EMBL" id="MDO7019918.1"/>
    </source>
</evidence>
<evidence type="ECO:0000259" key="6">
    <source>
        <dbReference type="Pfam" id="PF01509"/>
    </source>
</evidence>
<dbReference type="InterPro" id="IPR014780">
    <property type="entry name" value="tRNA_psdUridine_synth_TruB"/>
</dbReference>
<proteinExistence type="inferred from homology"/>
<keyword evidence="4 5" id="KW-0413">Isomerase</keyword>
<dbReference type="Pfam" id="PF01509">
    <property type="entry name" value="TruB_N"/>
    <property type="match status" value="1"/>
</dbReference>
<feature type="active site" description="Nucleophile" evidence="5">
    <location>
        <position position="44"/>
    </location>
</feature>
<dbReference type="PANTHER" id="PTHR13767">
    <property type="entry name" value="TRNA-PSEUDOURIDINE SYNTHASE"/>
    <property type="match status" value="1"/>
</dbReference>
<keyword evidence="8" id="KW-1185">Reference proteome</keyword>
<dbReference type="CDD" id="cd02573">
    <property type="entry name" value="PseudoU_synth_EcTruB"/>
    <property type="match status" value="1"/>
</dbReference>
<dbReference type="RefSeq" id="WP_304385638.1">
    <property type="nucleotide sequence ID" value="NZ_JAUPBL010000066.1"/>
</dbReference>
<comment type="caution">
    <text evidence="7">The sequence shown here is derived from an EMBL/GenBank/DDBJ whole genome shotgun (WGS) entry which is preliminary data.</text>
</comment>
<dbReference type="GO" id="GO:0160148">
    <property type="term" value="F:tRNA pseudouridine(55) synthase activity"/>
    <property type="evidence" value="ECO:0007669"/>
    <property type="project" value="UniProtKB-EC"/>
</dbReference>
<feature type="domain" description="Pseudouridine synthase II N-terminal" evidence="6">
    <location>
        <begin position="33"/>
        <end position="179"/>
    </location>
</feature>
<gene>
    <name evidence="5 7" type="primary">truB</name>
    <name evidence="7" type="ORF">Q5M86_03920</name>
</gene>
<evidence type="ECO:0000256" key="2">
    <source>
        <dbReference type="ARBA" id="ARBA00005642"/>
    </source>
</evidence>
<evidence type="ECO:0000313" key="8">
    <source>
        <dbReference type="Proteomes" id="UP001175147"/>
    </source>
</evidence>
<dbReference type="HAMAP" id="MF_01080">
    <property type="entry name" value="TruB_bact"/>
    <property type="match status" value="1"/>
</dbReference>
<dbReference type="InterPro" id="IPR020103">
    <property type="entry name" value="PsdUridine_synth_cat_dom_sf"/>
</dbReference>
<dbReference type="SUPFAM" id="SSF55120">
    <property type="entry name" value="Pseudouridine synthase"/>
    <property type="match status" value="1"/>
</dbReference>
<comment type="catalytic activity">
    <reaction evidence="1 5">
        <text>uridine(55) in tRNA = pseudouridine(55) in tRNA</text>
        <dbReference type="Rhea" id="RHEA:42532"/>
        <dbReference type="Rhea" id="RHEA-COMP:10101"/>
        <dbReference type="Rhea" id="RHEA-COMP:10102"/>
        <dbReference type="ChEBI" id="CHEBI:65314"/>
        <dbReference type="ChEBI" id="CHEBI:65315"/>
        <dbReference type="EC" id="5.4.99.25"/>
    </reaction>
</comment>
<reference evidence="7" key="1">
    <citation type="submission" date="2023-07" db="EMBL/GenBank/DDBJ databases">
        <title>Mucosal microbiota of week-old chicken and adult hens.</title>
        <authorList>
            <person name="Volf J."/>
            <person name="Karasova D."/>
            <person name="Crhanova M."/>
            <person name="Faldynova M."/>
            <person name="Prikrylova H."/>
            <person name="Zeman M."/>
            <person name="Babak V."/>
            <person name="Rajova J."/>
            <person name="Rychlik I."/>
        </authorList>
    </citation>
    <scope>NUCLEOTIDE SEQUENCE</scope>
    <source>
        <strain evidence="7">ET902</strain>
    </source>
</reference>
<dbReference type="NCBIfam" id="TIGR00431">
    <property type="entry name" value="TruB"/>
    <property type="match status" value="1"/>
</dbReference>
<sequence length="291" mass="33417">MKGFCILNKPIGITSFDAIKQVKKTLREKENIIEKKIGHAGTLDPFANGVLILAFGRYTKLFFLFDDMPKEYTALGVFGEMRDTDDIEGNIIKKSDTNNKLSFEELEKIIKENFKGNILQKPPIYSAKKINGKRAYDLARDNKSFELKDAEVCINSIELLEYDYPYFKIKTSVSKGTYIRSIIRDIGNITDNLAYTKELTRVSIGDYNIDTACGIEDIKKDKILSFFDMFNKLEKKTIEDDNTIKQILCGNTKMIENIEIKNKYLALTDNKENLLAIIEKKDKNIYSFIDV</sequence>
<accession>A0ABT8YVP6</accession>
<protein>
    <recommendedName>
        <fullName evidence="5">tRNA pseudouridine synthase B</fullName>
        <ecNumber evidence="5">5.4.99.25</ecNumber>
    </recommendedName>
    <alternativeName>
        <fullName evidence="5">tRNA pseudouridine(55) synthase</fullName>
        <shortName evidence="5">Psi55 synthase</shortName>
    </alternativeName>
    <alternativeName>
        <fullName evidence="5">tRNA pseudouridylate synthase</fullName>
    </alternativeName>
    <alternativeName>
        <fullName evidence="5">tRNA-uridine isomerase</fullName>
    </alternativeName>
</protein>
<evidence type="ECO:0000256" key="1">
    <source>
        <dbReference type="ARBA" id="ARBA00000385"/>
    </source>
</evidence>
<keyword evidence="3 5" id="KW-0819">tRNA processing</keyword>
<comment type="similarity">
    <text evidence="2 5">Belongs to the pseudouridine synthase TruB family. Type 1 subfamily.</text>
</comment>
<dbReference type="Gene3D" id="3.30.2350.10">
    <property type="entry name" value="Pseudouridine synthase"/>
    <property type="match status" value="1"/>
</dbReference>
<evidence type="ECO:0000256" key="3">
    <source>
        <dbReference type="ARBA" id="ARBA00022694"/>
    </source>
</evidence>
<evidence type="ECO:0000256" key="5">
    <source>
        <dbReference type="HAMAP-Rule" id="MF_01080"/>
    </source>
</evidence>
<dbReference type="EMBL" id="JAUPBM010000031">
    <property type="protein sequence ID" value="MDO7019918.1"/>
    <property type="molecule type" value="Genomic_DNA"/>
</dbReference>
<evidence type="ECO:0000256" key="4">
    <source>
        <dbReference type="ARBA" id="ARBA00023235"/>
    </source>
</evidence>
<organism evidence="7 8">
    <name type="scientific">Brachyspira innocens</name>
    <dbReference type="NCBI Taxonomy" id="13264"/>
    <lineage>
        <taxon>Bacteria</taxon>
        <taxon>Pseudomonadati</taxon>
        <taxon>Spirochaetota</taxon>
        <taxon>Spirochaetia</taxon>
        <taxon>Brachyspirales</taxon>
        <taxon>Brachyspiraceae</taxon>
        <taxon>Brachyspira</taxon>
    </lineage>
</organism>
<dbReference type="PANTHER" id="PTHR13767:SF2">
    <property type="entry name" value="PSEUDOURIDYLATE SYNTHASE TRUB1"/>
    <property type="match status" value="1"/>
</dbReference>
<dbReference type="Proteomes" id="UP001175147">
    <property type="component" value="Unassembled WGS sequence"/>
</dbReference>
<dbReference type="InterPro" id="IPR002501">
    <property type="entry name" value="PsdUridine_synth_N"/>
</dbReference>
<name>A0ABT8YVP6_9SPIR</name>